<keyword evidence="3" id="KW-1185">Reference proteome</keyword>
<feature type="compositionally biased region" description="Basic and acidic residues" evidence="1">
    <location>
        <begin position="1"/>
        <end position="13"/>
    </location>
</feature>
<sequence>MARQGNGKEKELRLEEEEERRRKGSREGVMCGEEEEEEGEQGGDGGSALQHEEAHVIKLSPCRPLTPSILSCTVQ</sequence>
<gene>
    <name evidence="2" type="ORF">JOQ06_023633</name>
</gene>
<organism evidence="2 3">
    <name type="scientific">Pogonophryne albipinna</name>
    <dbReference type="NCBI Taxonomy" id="1090488"/>
    <lineage>
        <taxon>Eukaryota</taxon>
        <taxon>Metazoa</taxon>
        <taxon>Chordata</taxon>
        <taxon>Craniata</taxon>
        <taxon>Vertebrata</taxon>
        <taxon>Euteleostomi</taxon>
        <taxon>Actinopterygii</taxon>
        <taxon>Neopterygii</taxon>
        <taxon>Teleostei</taxon>
        <taxon>Neoteleostei</taxon>
        <taxon>Acanthomorphata</taxon>
        <taxon>Eupercaria</taxon>
        <taxon>Perciformes</taxon>
        <taxon>Notothenioidei</taxon>
        <taxon>Pogonophryne</taxon>
    </lineage>
</organism>
<proteinExistence type="predicted"/>
<dbReference type="EMBL" id="JAPTMU010000003">
    <property type="protein sequence ID" value="KAJ4945955.1"/>
    <property type="molecule type" value="Genomic_DNA"/>
</dbReference>
<feature type="compositionally biased region" description="Acidic residues" evidence="1">
    <location>
        <begin position="32"/>
        <end position="41"/>
    </location>
</feature>
<evidence type="ECO:0000313" key="2">
    <source>
        <dbReference type="EMBL" id="KAJ4945955.1"/>
    </source>
</evidence>
<evidence type="ECO:0000256" key="1">
    <source>
        <dbReference type="SAM" id="MobiDB-lite"/>
    </source>
</evidence>
<feature type="region of interest" description="Disordered" evidence="1">
    <location>
        <begin position="1"/>
        <end position="52"/>
    </location>
</feature>
<comment type="caution">
    <text evidence="2">The sequence shown here is derived from an EMBL/GenBank/DDBJ whole genome shotgun (WGS) entry which is preliminary data.</text>
</comment>
<dbReference type="AlphaFoldDB" id="A0AAD6BJJ0"/>
<name>A0AAD6BJJ0_9TELE</name>
<dbReference type="Proteomes" id="UP001219934">
    <property type="component" value="Unassembled WGS sequence"/>
</dbReference>
<accession>A0AAD6BJJ0</accession>
<reference evidence="2" key="1">
    <citation type="submission" date="2022-11" db="EMBL/GenBank/DDBJ databases">
        <title>Chromosome-level genome of Pogonophryne albipinna.</title>
        <authorList>
            <person name="Jo E."/>
        </authorList>
    </citation>
    <scope>NUCLEOTIDE SEQUENCE</scope>
    <source>
        <strain evidence="2">SGF0006</strain>
        <tissue evidence="2">Muscle</tissue>
    </source>
</reference>
<protein>
    <submittedName>
        <fullName evidence="2">Uncharacterized protein</fullName>
    </submittedName>
</protein>
<evidence type="ECO:0000313" key="3">
    <source>
        <dbReference type="Proteomes" id="UP001219934"/>
    </source>
</evidence>